<gene>
    <name evidence="1" type="ORF">ABUH87_12625</name>
</gene>
<evidence type="ECO:0000313" key="2">
    <source>
        <dbReference type="Proteomes" id="UP001556118"/>
    </source>
</evidence>
<organism evidence="1 2">
    <name type="scientific">Novosphingobium rhizovicinum</name>
    <dbReference type="NCBI Taxonomy" id="3228928"/>
    <lineage>
        <taxon>Bacteria</taxon>
        <taxon>Pseudomonadati</taxon>
        <taxon>Pseudomonadota</taxon>
        <taxon>Alphaproteobacteria</taxon>
        <taxon>Sphingomonadales</taxon>
        <taxon>Sphingomonadaceae</taxon>
        <taxon>Novosphingobium</taxon>
    </lineage>
</organism>
<dbReference type="RefSeq" id="WP_367774215.1">
    <property type="nucleotide sequence ID" value="NZ_JBFNXR010000050.1"/>
</dbReference>
<keyword evidence="2" id="KW-1185">Reference proteome</keyword>
<name>A0ABV3RD13_9SPHN</name>
<dbReference type="Proteomes" id="UP001556118">
    <property type="component" value="Unassembled WGS sequence"/>
</dbReference>
<reference evidence="1 2" key="1">
    <citation type="submission" date="2024-06" db="EMBL/GenBank/DDBJ databases">
        <title>Novosphingobium rhizovicinus M1R2S20.</title>
        <authorList>
            <person name="Sun J.-Q."/>
        </authorList>
    </citation>
    <scope>NUCLEOTIDE SEQUENCE [LARGE SCALE GENOMIC DNA]</scope>
    <source>
        <strain evidence="1 2">M1R2S20</strain>
    </source>
</reference>
<dbReference type="EMBL" id="JBFNXR010000050">
    <property type="protein sequence ID" value="MEW9855979.1"/>
    <property type="molecule type" value="Genomic_DNA"/>
</dbReference>
<sequence length="231" mass="24344">MIAAYADGELEGEVLREVEAAIAADPKLQAEVDAHLALKVRLAKRFAPLLDRPIPTRFTALLAGGEAENKVVDYAEAVRKRAKPSVPGLHWRSFAGGALAASLVLALVAFGLSQQSSAGYAEGQLAAALDSQLVETQSPQASVRILLSFRDGGGRFCRGFSSAAQSGVACHDERGWKLRKVIGGQKAGEGEYRQAGSAEAEVLSAIQDTAQGTALDAEGERNAMLAGWRKN</sequence>
<comment type="caution">
    <text evidence="1">The sequence shown here is derived from an EMBL/GenBank/DDBJ whole genome shotgun (WGS) entry which is preliminary data.</text>
</comment>
<protein>
    <submittedName>
        <fullName evidence="1">Anti-sigma factor</fullName>
    </submittedName>
</protein>
<proteinExistence type="predicted"/>
<accession>A0ABV3RD13</accession>
<evidence type="ECO:0000313" key="1">
    <source>
        <dbReference type="EMBL" id="MEW9855979.1"/>
    </source>
</evidence>